<dbReference type="SMART" id="SM00698">
    <property type="entry name" value="MORN"/>
    <property type="match status" value="2"/>
</dbReference>
<dbReference type="EMBL" id="AHNU02000007">
    <property type="protein sequence ID" value="EMN92513.1"/>
    <property type="molecule type" value="Genomic_DNA"/>
</dbReference>
<dbReference type="Proteomes" id="UP000012118">
    <property type="component" value="Unassembled WGS sequence"/>
</dbReference>
<comment type="caution">
    <text evidence="2">The sequence shown here is derived from an EMBL/GenBank/DDBJ whole genome shotgun (WGS) entry which is preliminary data.</text>
</comment>
<dbReference type="InterPro" id="IPR003409">
    <property type="entry name" value="MORN"/>
</dbReference>
<name>M6QJ42_9LEPT</name>
<dbReference type="Gene3D" id="2.20.110.10">
    <property type="entry name" value="Histone H3 K4-specific methyltransferase SET7/9 N-terminal domain"/>
    <property type="match status" value="2"/>
</dbReference>
<proteinExistence type="predicted"/>
<keyword evidence="3" id="KW-1185">Reference proteome</keyword>
<protein>
    <submittedName>
        <fullName evidence="2">MORN repeat protein</fullName>
    </submittedName>
</protein>
<accession>M6QJ42</accession>
<feature type="non-terminal residue" evidence="2">
    <location>
        <position position="186"/>
    </location>
</feature>
<dbReference type="SUPFAM" id="SSF82185">
    <property type="entry name" value="Histone H3 K4-specific methyltransferase SET7/9 N-terminal domain"/>
    <property type="match status" value="1"/>
</dbReference>
<keyword evidence="1" id="KW-0677">Repeat</keyword>
<dbReference type="PANTHER" id="PTHR23084">
    <property type="entry name" value="PHOSPHATIDYLINOSITOL-4-PHOSPHATE 5-KINASE RELATED"/>
    <property type="match status" value="1"/>
</dbReference>
<evidence type="ECO:0000256" key="1">
    <source>
        <dbReference type="ARBA" id="ARBA00022737"/>
    </source>
</evidence>
<evidence type="ECO:0000313" key="3">
    <source>
        <dbReference type="Proteomes" id="UP000012118"/>
    </source>
</evidence>
<sequence length="186" mass="21098">MKISITIILFILILNPILSEETKRTCIEGDCQNGKGKTKSEEGVIAESNFKNGKFHGLMKAYKPDAPEKYLAMYFINGKIDTSKPVSDWYENGDHYEGYYNSDMNMHGKGKLTYLDGSVQCVYEGSFQNGKKHGPGKIKCEDGTTESGEWKNDRKYFTVELDFVCRSVERVDKWEGGTVSGKLKFR</sequence>
<dbReference type="RefSeq" id="WP_004502313.1">
    <property type="nucleotide sequence ID" value="NZ_AHNU02000007.1"/>
</dbReference>
<reference evidence="2 3" key="1">
    <citation type="submission" date="2013-01" db="EMBL/GenBank/DDBJ databases">
        <authorList>
            <person name="Harkins D.M."/>
            <person name="Durkin A.S."/>
            <person name="Brinkac L.M."/>
            <person name="Haft D.H."/>
            <person name="Selengut J.D."/>
            <person name="Sanka R."/>
            <person name="DePew J."/>
            <person name="Purushe J."/>
            <person name="Chanthongthip A."/>
            <person name="Lattana O."/>
            <person name="Phetsouvanh R."/>
            <person name="Newton P.N."/>
            <person name="Vinetz J.M."/>
            <person name="Sutton G.G."/>
            <person name="Nierman W.C."/>
            <person name="Fouts D.E."/>
        </authorList>
    </citation>
    <scope>NUCLEOTIDE SEQUENCE [LARGE SCALE GENOMIC DNA]</scope>
    <source>
        <strain evidence="2 3">UI 13098</strain>
    </source>
</reference>
<dbReference type="PANTHER" id="PTHR23084:SF263">
    <property type="entry name" value="MORN REPEAT-CONTAINING PROTEIN 1"/>
    <property type="match status" value="1"/>
</dbReference>
<gene>
    <name evidence="2" type="ORF">LEP1GSC108_4130</name>
</gene>
<dbReference type="AlphaFoldDB" id="M6QJ42"/>
<evidence type="ECO:0000313" key="2">
    <source>
        <dbReference type="EMBL" id="EMN92513.1"/>
    </source>
</evidence>
<organism evidence="2 3">
    <name type="scientific">Leptospira weilii str. UI 13098</name>
    <dbReference type="NCBI Taxonomy" id="1088542"/>
    <lineage>
        <taxon>Bacteria</taxon>
        <taxon>Pseudomonadati</taxon>
        <taxon>Spirochaetota</taxon>
        <taxon>Spirochaetia</taxon>
        <taxon>Leptospirales</taxon>
        <taxon>Leptospiraceae</taxon>
        <taxon>Leptospira</taxon>
    </lineage>
</organism>
<dbReference type="Pfam" id="PF02493">
    <property type="entry name" value="MORN"/>
    <property type="match status" value="3"/>
</dbReference>